<accession>A0A8R1UH32</accession>
<dbReference type="InterPro" id="IPR019429">
    <property type="entry name" value="7TM_GPCR_serpentine_rcpt_Sri"/>
</dbReference>
<name>A0A2A6CK08_PRIPA</name>
<sequence>MYPERPLSDNKIRLICSTIGLISFTLNLVVLVSLLKLRLMFARNIFIILALLQVFYLFQNLHFTIFYIPFIYMPVSGGYCIGLLCERYRISFLAHHSLCIFLIVNICGLFALLLFYRYQNLMGTLSRFKLGRRSGIVAPVILVMGINALPVRFSIRSLLLDERDQGRLLRKLCPDCDWVERHRNYGVQDSEDVIINGSIILVTVAVYATYGFACSGHICRTIARHRWETMSYGCRIKISQTLQSLVQTGLFALFLAVPILLFMTVPFHDFEDDSVVLLPSIFLFSLNSLAHTVIIIVTTRPIRETAMRMMRQGLLLDPTISELTLVSSTTRHPPRSSSFKR</sequence>
<evidence type="ECO:0000313" key="2">
    <source>
        <dbReference type="Proteomes" id="UP000005239"/>
    </source>
</evidence>
<reference evidence="2" key="1">
    <citation type="journal article" date="2008" name="Nat. Genet.">
        <title>The Pristionchus pacificus genome provides a unique perspective on nematode lifestyle and parasitism.</title>
        <authorList>
            <person name="Dieterich C."/>
            <person name="Clifton S.W."/>
            <person name="Schuster L.N."/>
            <person name="Chinwalla A."/>
            <person name="Delehaunty K."/>
            <person name="Dinkelacker I."/>
            <person name="Fulton L."/>
            <person name="Fulton R."/>
            <person name="Godfrey J."/>
            <person name="Minx P."/>
            <person name="Mitreva M."/>
            <person name="Roeseler W."/>
            <person name="Tian H."/>
            <person name="Witte H."/>
            <person name="Yang S.P."/>
            <person name="Wilson R.K."/>
            <person name="Sommer R.J."/>
        </authorList>
    </citation>
    <scope>NUCLEOTIDE SEQUENCE [LARGE SCALE GENOMIC DNA]</scope>
    <source>
        <strain evidence="2">PS312</strain>
    </source>
</reference>
<dbReference type="EnsemblMetazoa" id="PPA23290.1">
    <property type="protein sequence ID" value="PPA23290.1"/>
    <property type="gene ID" value="WBGene00112844"/>
</dbReference>
<reference evidence="1" key="2">
    <citation type="submission" date="2022-06" db="UniProtKB">
        <authorList>
            <consortium name="EnsemblMetazoa"/>
        </authorList>
    </citation>
    <scope>IDENTIFICATION</scope>
    <source>
        <strain evidence="1">PS312</strain>
    </source>
</reference>
<dbReference type="PANTHER" id="PTHR45830:SF15">
    <property type="entry name" value="SERPENTINE RECEPTOR, CLASS I"/>
    <property type="match status" value="1"/>
</dbReference>
<dbReference type="Proteomes" id="UP000005239">
    <property type="component" value="Unassembled WGS sequence"/>
</dbReference>
<gene>
    <name evidence="1" type="primary">WBGene00112844</name>
</gene>
<protein>
    <submittedName>
        <fullName evidence="1">G protein-coupled receptor</fullName>
    </submittedName>
</protein>
<dbReference type="AlphaFoldDB" id="A0A2A6CK08"/>
<dbReference type="Pfam" id="PF10327">
    <property type="entry name" value="7TM_GPCR_Sri"/>
    <property type="match status" value="1"/>
</dbReference>
<dbReference type="PANTHER" id="PTHR45830">
    <property type="entry name" value="SERPENTINE RECEPTOR, CLASS I"/>
    <property type="match status" value="1"/>
</dbReference>
<keyword evidence="2" id="KW-1185">Reference proteome</keyword>
<proteinExistence type="predicted"/>
<evidence type="ECO:0000313" key="1">
    <source>
        <dbReference type="EnsemblMetazoa" id="PPA23290.1"/>
    </source>
</evidence>
<accession>A0A2A6CK08</accession>
<organism evidence="1 2">
    <name type="scientific">Pristionchus pacificus</name>
    <name type="common">Parasitic nematode worm</name>
    <dbReference type="NCBI Taxonomy" id="54126"/>
    <lineage>
        <taxon>Eukaryota</taxon>
        <taxon>Metazoa</taxon>
        <taxon>Ecdysozoa</taxon>
        <taxon>Nematoda</taxon>
        <taxon>Chromadorea</taxon>
        <taxon>Rhabditida</taxon>
        <taxon>Rhabditina</taxon>
        <taxon>Diplogasteromorpha</taxon>
        <taxon>Diplogasteroidea</taxon>
        <taxon>Neodiplogasteridae</taxon>
        <taxon>Pristionchus</taxon>
    </lineage>
</organism>